<name>A0A7X2NT84_9FIRM</name>
<feature type="transmembrane region" description="Helical" evidence="11">
    <location>
        <begin position="20"/>
        <end position="41"/>
    </location>
</feature>
<evidence type="ECO:0000256" key="9">
    <source>
        <dbReference type="ARBA" id="ARBA00023306"/>
    </source>
</evidence>
<evidence type="ECO:0000256" key="10">
    <source>
        <dbReference type="PIRNR" id="PIRNR003097"/>
    </source>
</evidence>
<dbReference type="InterPro" id="IPR004513">
    <property type="entry name" value="FtsX"/>
</dbReference>
<comment type="caution">
    <text evidence="14">The sequence shown here is derived from an EMBL/GenBank/DDBJ whole genome shotgun (WGS) entry which is preliminary data.</text>
</comment>
<accession>A0A7X2NT84</accession>
<feature type="transmembrane region" description="Helical" evidence="11">
    <location>
        <begin position="219"/>
        <end position="242"/>
    </location>
</feature>
<dbReference type="AlphaFoldDB" id="A0A7X2NT84"/>
<comment type="function">
    <text evidence="10">Part of the ABC transporter FtsEX involved in asymmetric cellular division facilitating the initiation of sporulation.</text>
</comment>
<evidence type="ECO:0000256" key="4">
    <source>
        <dbReference type="ARBA" id="ARBA00022475"/>
    </source>
</evidence>
<keyword evidence="4 10" id="KW-1003">Cell membrane</keyword>
<comment type="subcellular location">
    <subcellularLocation>
        <location evidence="1">Cell membrane</location>
        <topology evidence="1">Multi-pass membrane protein</topology>
    </subcellularLocation>
</comment>
<dbReference type="InterPro" id="IPR058204">
    <property type="entry name" value="FtsX_firmicutes-type"/>
</dbReference>
<feature type="transmembrane region" description="Helical" evidence="11">
    <location>
        <begin position="168"/>
        <end position="187"/>
    </location>
</feature>
<dbReference type="InterPro" id="IPR003838">
    <property type="entry name" value="ABC3_permease_C"/>
</dbReference>
<dbReference type="EMBL" id="VUMN01000021">
    <property type="protein sequence ID" value="MSS59025.1"/>
    <property type="molecule type" value="Genomic_DNA"/>
</dbReference>
<evidence type="ECO:0000256" key="7">
    <source>
        <dbReference type="ARBA" id="ARBA00022989"/>
    </source>
</evidence>
<dbReference type="PANTHER" id="PTHR47755">
    <property type="entry name" value="CELL DIVISION PROTEIN FTSX"/>
    <property type="match status" value="1"/>
</dbReference>
<evidence type="ECO:0000259" key="13">
    <source>
        <dbReference type="Pfam" id="PF18075"/>
    </source>
</evidence>
<evidence type="ECO:0000256" key="11">
    <source>
        <dbReference type="SAM" id="Phobius"/>
    </source>
</evidence>
<evidence type="ECO:0000256" key="3">
    <source>
        <dbReference type="ARBA" id="ARBA00021907"/>
    </source>
</evidence>
<evidence type="ECO:0000256" key="6">
    <source>
        <dbReference type="ARBA" id="ARBA00022692"/>
    </source>
</evidence>
<sequence length="298" mass="33404">MFRPIKEGFRGVGRHGAMSFSAASAVTITLVIISLFMLFTVNMNQLTSGLEQSIQISVMVDYDYESADQEDRISLAIQDIPEVTSVTYYTKDQEYQYYQDNFTDEKTREIMTPFEGDENPFHDAFYVEISDGTKLQEVADQISQIEGVSAVNFGGMSATQLVSVLRTIRYGGLILALALSILAIFLIQNTIKLTILARADEIAIMRNVGATNNFIRSPFVVEGIIIGALGSIVPMVLTYYGYRYLYQFTGGYVITQMFSLIPPDNLIWQVNVALLLIGMIVGLIGSFFSVTKYLRWKR</sequence>
<dbReference type="GO" id="GO:0005886">
    <property type="term" value="C:plasma membrane"/>
    <property type="evidence" value="ECO:0007669"/>
    <property type="project" value="UniProtKB-SubCell"/>
</dbReference>
<evidence type="ECO:0000313" key="15">
    <source>
        <dbReference type="Proteomes" id="UP000461880"/>
    </source>
</evidence>
<dbReference type="NCBIfam" id="NF038347">
    <property type="entry name" value="FtsX_Gpos"/>
    <property type="match status" value="1"/>
</dbReference>
<evidence type="ECO:0000256" key="2">
    <source>
        <dbReference type="ARBA" id="ARBA00007379"/>
    </source>
</evidence>
<keyword evidence="9 10" id="KW-0131">Cell cycle</keyword>
<evidence type="ECO:0000256" key="8">
    <source>
        <dbReference type="ARBA" id="ARBA00023136"/>
    </source>
</evidence>
<keyword evidence="15" id="KW-1185">Reference proteome</keyword>
<dbReference type="GO" id="GO:0051301">
    <property type="term" value="P:cell division"/>
    <property type="evidence" value="ECO:0007669"/>
    <property type="project" value="UniProtKB-KW"/>
</dbReference>
<dbReference type="PIRSF" id="PIRSF003097">
    <property type="entry name" value="FtsX"/>
    <property type="match status" value="1"/>
</dbReference>
<organism evidence="14 15">
    <name type="scientific">Stecheria intestinalis</name>
    <dbReference type="NCBI Taxonomy" id="2606630"/>
    <lineage>
        <taxon>Bacteria</taxon>
        <taxon>Bacillati</taxon>
        <taxon>Bacillota</taxon>
        <taxon>Erysipelotrichia</taxon>
        <taxon>Erysipelotrichales</taxon>
        <taxon>Erysipelotrichaceae</taxon>
        <taxon>Stecheria</taxon>
    </lineage>
</organism>
<feature type="transmembrane region" description="Helical" evidence="11">
    <location>
        <begin position="266"/>
        <end position="290"/>
    </location>
</feature>
<evidence type="ECO:0000256" key="1">
    <source>
        <dbReference type="ARBA" id="ARBA00004651"/>
    </source>
</evidence>
<dbReference type="Proteomes" id="UP000461880">
    <property type="component" value="Unassembled WGS sequence"/>
</dbReference>
<keyword evidence="5 10" id="KW-0132">Cell division</keyword>
<gene>
    <name evidence="14" type="ORF">FYJ51_08920</name>
</gene>
<comment type="similarity">
    <text evidence="2 10">Belongs to the ABC-4 integral membrane protein family. FtsX subfamily.</text>
</comment>
<evidence type="ECO:0000259" key="12">
    <source>
        <dbReference type="Pfam" id="PF02687"/>
    </source>
</evidence>
<protein>
    <recommendedName>
        <fullName evidence="3 10">Cell division protein FtsX</fullName>
    </recommendedName>
</protein>
<reference evidence="14 15" key="1">
    <citation type="submission" date="2019-08" db="EMBL/GenBank/DDBJ databases">
        <title>In-depth cultivation of the pig gut microbiome towards novel bacterial diversity and tailored functional studies.</title>
        <authorList>
            <person name="Wylensek D."/>
            <person name="Hitch T.C.A."/>
            <person name="Clavel T."/>
        </authorList>
    </citation>
    <scope>NUCLEOTIDE SEQUENCE [LARGE SCALE GENOMIC DNA]</scope>
    <source>
        <strain evidence="14 15">Oil+RF-744-GAM-WT-6</strain>
    </source>
</reference>
<evidence type="ECO:0000313" key="14">
    <source>
        <dbReference type="EMBL" id="MSS59025.1"/>
    </source>
</evidence>
<feature type="domain" description="ABC3 transporter permease C-terminal" evidence="12">
    <location>
        <begin position="174"/>
        <end position="288"/>
    </location>
</feature>
<dbReference type="InterPro" id="IPR040690">
    <property type="entry name" value="FtsX_ECD"/>
</dbReference>
<dbReference type="Pfam" id="PF18075">
    <property type="entry name" value="FtsX_ECD"/>
    <property type="match status" value="1"/>
</dbReference>
<keyword evidence="8 10" id="KW-0472">Membrane</keyword>
<dbReference type="PANTHER" id="PTHR47755:SF1">
    <property type="entry name" value="CELL DIVISION PROTEIN FTSX"/>
    <property type="match status" value="1"/>
</dbReference>
<keyword evidence="7 11" id="KW-1133">Transmembrane helix</keyword>
<proteinExistence type="inferred from homology"/>
<dbReference type="Pfam" id="PF02687">
    <property type="entry name" value="FtsX"/>
    <property type="match status" value="1"/>
</dbReference>
<evidence type="ECO:0000256" key="5">
    <source>
        <dbReference type="ARBA" id="ARBA00022618"/>
    </source>
</evidence>
<keyword evidence="6 11" id="KW-0812">Transmembrane</keyword>
<feature type="domain" description="FtsX extracellular" evidence="13">
    <location>
        <begin position="54"/>
        <end position="151"/>
    </location>
</feature>
<dbReference type="Gene3D" id="3.30.70.3040">
    <property type="match status" value="1"/>
</dbReference>